<sequence length="57" mass="6418">MLKILGLFGDRLDQTLPNHVRMSVEAAPVFSFAAEWKSSDRTIQQTWQSNLKTCPGP</sequence>
<accession>A0ABT3AXS5</accession>
<keyword evidence="2" id="KW-1185">Reference proteome</keyword>
<dbReference type="RefSeq" id="WP_263745432.1">
    <property type="nucleotide sequence ID" value="NZ_JAOWRF010000154.1"/>
</dbReference>
<gene>
    <name evidence="1" type="ORF">OGM63_10335</name>
</gene>
<dbReference type="Proteomes" id="UP001526143">
    <property type="component" value="Unassembled WGS sequence"/>
</dbReference>
<proteinExistence type="predicted"/>
<reference evidence="1 2" key="1">
    <citation type="submission" date="2022-10" db="EMBL/GenBank/DDBJ databases">
        <title>Identification of biosynthetic pathway for the production of the potent trypsin inhibitor radiosumin.</title>
        <authorList>
            <person name="Fewer D.P."/>
            <person name="Delbaje E."/>
            <person name="Ouyang X."/>
            <person name="Agostino P.D."/>
            <person name="Wahlsten M."/>
            <person name="Jokela J."/>
            <person name="Permi P."/>
            <person name="Haapaniemi E."/>
            <person name="Koistinen H."/>
        </authorList>
    </citation>
    <scope>NUCLEOTIDE SEQUENCE [LARGE SCALE GENOMIC DNA]</scope>
    <source>
        <strain evidence="1 2">NIES-515</strain>
    </source>
</reference>
<evidence type="ECO:0000313" key="2">
    <source>
        <dbReference type="Proteomes" id="UP001526143"/>
    </source>
</evidence>
<name>A0ABT3AXS5_9CYAN</name>
<evidence type="ECO:0008006" key="3">
    <source>
        <dbReference type="Google" id="ProtNLM"/>
    </source>
</evidence>
<organism evidence="1 2">
    <name type="scientific">Plectonema radiosum NIES-515</name>
    <dbReference type="NCBI Taxonomy" id="2986073"/>
    <lineage>
        <taxon>Bacteria</taxon>
        <taxon>Bacillati</taxon>
        <taxon>Cyanobacteriota</taxon>
        <taxon>Cyanophyceae</taxon>
        <taxon>Oscillatoriophycideae</taxon>
        <taxon>Oscillatoriales</taxon>
        <taxon>Microcoleaceae</taxon>
        <taxon>Plectonema</taxon>
    </lineage>
</organism>
<protein>
    <recommendedName>
        <fullName evidence="3">Transposase</fullName>
    </recommendedName>
</protein>
<comment type="caution">
    <text evidence="1">The sequence shown here is derived from an EMBL/GenBank/DDBJ whole genome shotgun (WGS) entry which is preliminary data.</text>
</comment>
<dbReference type="EMBL" id="JAOWRF010000154">
    <property type="protein sequence ID" value="MCV3213906.1"/>
    <property type="molecule type" value="Genomic_DNA"/>
</dbReference>
<evidence type="ECO:0000313" key="1">
    <source>
        <dbReference type="EMBL" id="MCV3213906.1"/>
    </source>
</evidence>